<dbReference type="EMBL" id="JBBWWR010000013">
    <property type="protein sequence ID" value="KAK8955552.1"/>
    <property type="molecule type" value="Genomic_DNA"/>
</dbReference>
<dbReference type="InterPro" id="IPR010979">
    <property type="entry name" value="Ribosomal_uS13-like_H2TH"/>
</dbReference>
<name>A0ABR2LZP2_9ASPA</name>
<dbReference type="SUPFAM" id="SSF46946">
    <property type="entry name" value="S13-like H2TH domain"/>
    <property type="match status" value="1"/>
</dbReference>
<comment type="caution">
    <text evidence="1">The sequence shown here is derived from an EMBL/GenBank/DDBJ whole genome shotgun (WGS) entry which is preliminary data.</text>
</comment>
<organism evidence="1 2">
    <name type="scientific">Platanthera guangdongensis</name>
    <dbReference type="NCBI Taxonomy" id="2320717"/>
    <lineage>
        <taxon>Eukaryota</taxon>
        <taxon>Viridiplantae</taxon>
        <taxon>Streptophyta</taxon>
        <taxon>Embryophyta</taxon>
        <taxon>Tracheophyta</taxon>
        <taxon>Spermatophyta</taxon>
        <taxon>Magnoliopsida</taxon>
        <taxon>Liliopsida</taxon>
        <taxon>Asparagales</taxon>
        <taxon>Orchidaceae</taxon>
        <taxon>Orchidoideae</taxon>
        <taxon>Orchideae</taxon>
        <taxon>Orchidinae</taxon>
        <taxon>Platanthera</taxon>
    </lineage>
</organism>
<reference evidence="1 2" key="1">
    <citation type="journal article" date="2022" name="Nat. Plants">
        <title>Genomes of leafy and leafless Platanthera orchids illuminate the evolution of mycoheterotrophy.</title>
        <authorList>
            <person name="Li M.H."/>
            <person name="Liu K.W."/>
            <person name="Li Z."/>
            <person name="Lu H.C."/>
            <person name="Ye Q.L."/>
            <person name="Zhang D."/>
            <person name="Wang J.Y."/>
            <person name="Li Y.F."/>
            <person name="Zhong Z.M."/>
            <person name="Liu X."/>
            <person name="Yu X."/>
            <person name="Liu D.K."/>
            <person name="Tu X.D."/>
            <person name="Liu B."/>
            <person name="Hao Y."/>
            <person name="Liao X.Y."/>
            <person name="Jiang Y.T."/>
            <person name="Sun W.H."/>
            <person name="Chen J."/>
            <person name="Chen Y.Q."/>
            <person name="Ai Y."/>
            <person name="Zhai J.W."/>
            <person name="Wu S.S."/>
            <person name="Zhou Z."/>
            <person name="Hsiao Y.Y."/>
            <person name="Wu W.L."/>
            <person name="Chen Y.Y."/>
            <person name="Lin Y.F."/>
            <person name="Hsu J.L."/>
            <person name="Li C.Y."/>
            <person name="Wang Z.W."/>
            <person name="Zhao X."/>
            <person name="Zhong W.Y."/>
            <person name="Ma X.K."/>
            <person name="Ma L."/>
            <person name="Huang J."/>
            <person name="Chen G.Z."/>
            <person name="Huang M.Z."/>
            <person name="Huang L."/>
            <person name="Peng D.H."/>
            <person name="Luo Y.B."/>
            <person name="Zou S.Q."/>
            <person name="Chen S.P."/>
            <person name="Lan S."/>
            <person name="Tsai W.C."/>
            <person name="Van de Peer Y."/>
            <person name="Liu Z.J."/>
        </authorList>
    </citation>
    <scope>NUCLEOTIDE SEQUENCE [LARGE SCALE GENOMIC DNA]</scope>
    <source>
        <strain evidence="1">Lor288</strain>
    </source>
</reference>
<protein>
    <recommendedName>
        <fullName evidence="3">Ribosomal protein S11</fullName>
    </recommendedName>
</protein>
<evidence type="ECO:0000313" key="2">
    <source>
        <dbReference type="Proteomes" id="UP001412067"/>
    </source>
</evidence>
<evidence type="ECO:0008006" key="3">
    <source>
        <dbReference type="Google" id="ProtNLM"/>
    </source>
</evidence>
<keyword evidence="2" id="KW-1185">Reference proteome</keyword>
<sequence>MIALTSIKGIGRQFANIVYNKADVNMNIVCKTVSDKFNAHTFMESRDNRTCSLHPLPHQVHSVALSIILHFLLIKYNRRRNSFFTESCLPPPC</sequence>
<gene>
    <name evidence="1" type="ORF">KSP40_PGU020950</name>
</gene>
<dbReference type="Gene3D" id="1.10.8.50">
    <property type="match status" value="1"/>
</dbReference>
<proteinExistence type="predicted"/>
<dbReference type="Proteomes" id="UP001412067">
    <property type="component" value="Unassembled WGS sequence"/>
</dbReference>
<accession>A0ABR2LZP2</accession>
<evidence type="ECO:0000313" key="1">
    <source>
        <dbReference type="EMBL" id="KAK8955552.1"/>
    </source>
</evidence>